<dbReference type="Proteomes" id="UP001243330">
    <property type="component" value="Unassembled WGS sequence"/>
</dbReference>
<keyword evidence="2" id="KW-1185">Reference proteome</keyword>
<dbReference type="EMBL" id="JAQOWY010000301">
    <property type="protein sequence ID" value="KAK1844703.1"/>
    <property type="molecule type" value="Genomic_DNA"/>
</dbReference>
<gene>
    <name evidence="1" type="ORF">CCHR01_12688</name>
</gene>
<accession>A0AAD9AAV2</accession>
<comment type="caution">
    <text evidence="1">The sequence shown here is derived from an EMBL/GenBank/DDBJ whole genome shotgun (WGS) entry which is preliminary data.</text>
</comment>
<reference evidence="1" key="1">
    <citation type="submission" date="2023-01" db="EMBL/GenBank/DDBJ databases">
        <title>Colletotrichum chrysophilum M932 genome sequence.</title>
        <authorList>
            <person name="Baroncelli R."/>
        </authorList>
    </citation>
    <scope>NUCLEOTIDE SEQUENCE</scope>
    <source>
        <strain evidence="1">M932</strain>
    </source>
</reference>
<organism evidence="1 2">
    <name type="scientific">Colletotrichum chrysophilum</name>
    <dbReference type="NCBI Taxonomy" id="1836956"/>
    <lineage>
        <taxon>Eukaryota</taxon>
        <taxon>Fungi</taxon>
        <taxon>Dikarya</taxon>
        <taxon>Ascomycota</taxon>
        <taxon>Pezizomycotina</taxon>
        <taxon>Sordariomycetes</taxon>
        <taxon>Hypocreomycetidae</taxon>
        <taxon>Glomerellales</taxon>
        <taxon>Glomerellaceae</taxon>
        <taxon>Colletotrichum</taxon>
        <taxon>Colletotrichum gloeosporioides species complex</taxon>
    </lineage>
</organism>
<protein>
    <submittedName>
        <fullName evidence="1">Uncharacterized protein</fullName>
    </submittedName>
</protein>
<sequence>MQRRAARSLMGTPVSAVSSYISRISISLANANGPMTIYFAAGSTPPFLRTTIQSGHQRSMTEQRDHLC</sequence>
<name>A0AAD9AAV2_9PEZI</name>
<proteinExistence type="predicted"/>
<evidence type="ECO:0000313" key="1">
    <source>
        <dbReference type="EMBL" id="KAK1844703.1"/>
    </source>
</evidence>
<dbReference type="AlphaFoldDB" id="A0AAD9AAV2"/>
<evidence type="ECO:0000313" key="2">
    <source>
        <dbReference type="Proteomes" id="UP001243330"/>
    </source>
</evidence>